<organism evidence="2 3">
    <name type="scientific">Parafrankia colletiae</name>
    <dbReference type="NCBI Taxonomy" id="573497"/>
    <lineage>
        <taxon>Bacteria</taxon>
        <taxon>Bacillati</taxon>
        <taxon>Actinomycetota</taxon>
        <taxon>Actinomycetes</taxon>
        <taxon>Frankiales</taxon>
        <taxon>Frankiaceae</taxon>
        <taxon>Parafrankia</taxon>
    </lineage>
</organism>
<feature type="compositionally biased region" description="Low complexity" evidence="1">
    <location>
        <begin position="330"/>
        <end position="352"/>
    </location>
</feature>
<feature type="region of interest" description="Disordered" evidence="1">
    <location>
        <begin position="312"/>
        <end position="364"/>
    </location>
</feature>
<dbReference type="EMBL" id="MBLM01000149">
    <property type="protein sequence ID" value="OHV30831.1"/>
    <property type="molecule type" value="Genomic_DNA"/>
</dbReference>
<evidence type="ECO:0000256" key="1">
    <source>
        <dbReference type="SAM" id="MobiDB-lite"/>
    </source>
</evidence>
<dbReference type="AlphaFoldDB" id="A0A1S1QBJ1"/>
<gene>
    <name evidence="2" type="ORF">CC117_27315</name>
</gene>
<evidence type="ECO:0000313" key="2">
    <source>
        <dbReference type="EMBL" id="OHV30831.1"/>
    </source>
</evidence>
<name>A0A1S1QBJ1_9ACTN</name>
<accession>A0A1S1QBJ1</accession>
<keyword evidence="3" id="KW-1185">Reference proteome</keyword>
<proteinExistence type="predicted"/>
<dbReference type="Proteomes" id="UP000179627">
    <property type="component" value="Unassembled WGS sequence"/>
</dbReference>
<feature type="compositionally biased region" description="Low complexity" evidence="1">
    <location>
        <begin position="207"/>
        <end position="221"/>
    </location>
</feature>
<sequence>MIGTDARNMPPESGAGLALDAVAVPAGWWVRSPGDDGPSLDDPAFVAVPDPDGRTTLIIGRPGSPPPTAAALAALMGGLPEARRDEIVLSVYGSVAADGEPGGLPQRLAELTGRPLLVRHGLLLADAHGAPCVVAVADDGGPPWRPFGSTYRYAPATAPVLLPGHLPLPGLDEQGPGTYRLVDDWVVRLVPAGLLTGREASPPSADPQAGPPARAGGQAPGVAGAMPGTGAEPGVGVGAGAELAAFDPAHLDLAVEGPAAELTDAVLAALGRLTDELPAPARRRLRVVLPAGATEDEARRVRWAIPAPQRVLPVPAPQPPVAGPQPPVAGPRSPAAAEPPRAPAAEQPAEPAEPAEPRAMREAATVLAVTADGRMSLVSPPGRS</sequence>
<evidence type="ECO:0000313" key="3">
    <source>
        <dbReference type="Proteomes" id="UP000179627"/>
    </source>
</evidence>
<protein>
    <submittedName>
        <fullName evidence="2">Uncharacterized protein</fullName>
    </submittedName>
</protein>
<reference evidence="3" key="1">
    <citation type="submission" date="2016-07" db="EMBL/GenBank/DDBJ databases">
        <title>Sequence Frankia sp. strain CcI1.17.</title>
        <authorList>
            <person name="Ghodhbane-Gtari F."/>
            <person name="Swanson E."/>
            <person name="Gueddou A."/>
            <person name="Morris K."/>
            <person name="Hezbri K."/>
            <person name="Ktari A."/>
            <person name="Nouioui I."/>
            <person name="Abebe-Akele F."/>
            <person name="Simpson S."/>
            <person name="Thomas K."/>
            <person name="Gtari M."/>
            <person name="Tisa L.S."/>
            <person name="Hurst S."/>
        </authorList>
    </citation>
    <scope>NUCLEOTIDE SEQUENCE [LARGE SCALE GENOMIC DNA]</scope>
    <source>
        <strain evidence="3">Cc1.17</strain>
    </source>
</reference>
<comment type="caution">
    <text evidence="2">The sequence shown here is derived from an EMBL/GenBank/DDBJ whole genome shotgun (WGS) entry which is preliminary data.</text>
</comment>
<feature type="region of interest" description="Disordered" evidence="1">
    <location>
        <begin position="197"/>
        <end position="221"/>
    </location>
</feature>
<feature type="compositionally biased region" description="Pro residues" evidence="1">
    <location>
        <begin position="314"/>
        <end position="329"/>
    </location>
</feature>